<dbReference type="SUPFAM" id="SSF56349">
    <property type="entry name" value="DNA breaking-rejoining enzymes"/>
    <property type="match status" value="1"/>
</dbReference>
<proteinExistence type="predicted"/>
<dbReference type="Gene3D" id="1.10.443.10">
    <property type="entry name" value="Intergrase catalytic core"/>
    <property type="match status" value="1"/>
</dbReference>
<keyword evidence="4" id="KW-1185">Reference proteome</keyword>
<dbReference type="RefSeq" id="WP_107253509.1">
    <property type="nucleotide sequence ID" value="NZ_PYOC01000003.1"/>
</dbReference>
<dbReference type="Proteomes" id="UP000241803">
    <property type="component" value="Unassembled WGS sequence"/>
</dbReference>
<comment type="caution">
    <text evidence="3">The sequence shown here is derived from an EMBL/GenBank/DDBJ whole genome shotgun (WGS) entry which is preliminary data.</text>
</comment>
<dbReference type="GO" id="GO:0015074">
    <property type="term" value="P:DNA integration"/>
    <property type="evidence" value="ECO:0007669"/>
    <property type="project" value="InterPro"/>
</dbReference>
<dbReference type="GO" id="GO:0006310">
    <property type="term" value="P:DNA recombination"/>
    <property type="evidence" value="ECO:0007669"/>
    <property type="project" value="UniProtKB-KW"/>
</dbReference>
<reference evidence="3 4" key="1">
    <citation type="submission" date="2018-03" db="EMBL/GenBank/DDBJ databases">
        <title>Whole genome sequencing of Histamine producing bacteria.</title>
        <authorList>
            <person name="Butler K."/>
        </authorList>
    </citation>
    <scope>NUCLEOTIDE SEQUENCE [LARGE SCALE GENOMIC DNA]</scope>
    <source>
        <strain evidence="3 4">ATCC 19614</strain>
    </source>
</reference>
<gene>
    <name evidence="3" type="ORF">C9J47_10600</name>
</gene>
<sequence>MYSVSKVYSEDQRHSTWVLEDTETCMPVLHPTLFMLSKSGHAQSTHEKDLRAISFFYTFWERKFGHSFCYSLIANKYDLSEPISELENFFDWLCTKQHLDDIPLDETVHHINSAPTKFKQTNAKRVQVVARFFKYLISHYITLKYQDLSVKECRKIRQDYRDELAEYEKELKLLLKQGGKGTGTYSVYKSIPDLMRRAIIVISTPSTPSRPNNRNPFKHKDEWMQQFIQLRNDLMIRLYFNYGLRRGELLLLDIDSVKMSAPTPSGEVKYLLAVTSLDDDYIDPRSYEPSIKTAYSHRVLSLTKRDYTHLKGFINQYRAKLFDDDIENHKVLFTSSQSPYKPISVSRIKDIFNILDGTITKHYPDFRNTAIYESLPRLTPKVARHTWAYEMLKYNYAKEYDASIKIAAHTGGEFIGEKQIMENVVDSLRNLGGWSDYSDMPRNYGKRFFAEQANQKNIRRVNEDAKKVKDELESIIETEKTEDIFYAF</sequence>
<evidence type="ECO:0008006" key="5">
    <source>
        <dbReference type="Google" id="ProtNLM"/>
    </source>
</evidence>
<evidence type="ECO:0000313" key="4">
    <source>
        <dbReference type="Proteomes" id="UP000241803"/>
    </source>
</evidence>
<organism evidence="3 4">
    <name type="scientific">Photobacterium indicum</name>
    <dbReference type="NCBI Taxonomy" id="81447"/>
    <lineage>
        <taxon>Bacteria</taxon>
        <taxon>Pseudomonadati</taxon>
        <taxon>Pseudomonadota</taxon>
        <taxon>Gammaproteobacteria</taxon>
        <taxon>Vibrionales</taxon>
        <taxon>Vibrionaceae</taxon>
        <taxon>Photobacterium</taxon>
    </lineage>
</organism>
<feature type="coiled-coil region" evidence="2">
    <location>
        <begin position="150"/>
        <end position="177"/>
    </location>
</feature>
<dbReference type="AlphaFoldDB" id="A0A2T3L8M0"/>
<evidence type="ECO:0000256" key="1">
    <source>
        <dbReference type="ARBA" id="ARBA00023172"/>
    </source>
</evidence>
<name>A0A2T3L8M0_9GAMM</name>
<dbReference type="GO" id="GO:0003677">
    <property type="term" value="F:DNA binding"/>
    <property type="evidence" value="ECO:0007669"/>
    <property type="project" value="InterPro"/>
</dbReference>
<dbReference type="EMBL" id="PYOC01000003">
    <property type="protein sequence ID" value="PSV47320.1"/>
    <property type="molecule type" value="Genomic_DNA"/>
</dbReference>
<keyword evidence="2" id="KW-0175">Coiled coil</keyword>
<dbReference type="InterPro" id="IPR011010">
    <property type="entry name" value="DNA_brk_join_enz"/>
</dbReference>
<accession>A0A2T3L8M0</accession>
<keyword evidence="1" id="KW-0233">DNA recombination</keyword>
<evidence type="ECO:0000256" key="2">
    <source>
        <dbReference type="SAM" id="Coils"/>
    </source>
</evidence>
<evidence type="ECO:0000313" key="3">
    <source>
        <dbReference type="EMBL" id="PSV47320.1"/>
    </source>
</evidence>
<dbReference type="InterPro" id="IPR013762">
    <property type="entry name" value="Integrase-like_cat_sf"/>
</dbReference>
<protein>
    <recommendedName>
        <fullName evidence="5">Site-specific integrase</fullName>
    </recommendedName>
</protein>